<dbReference type="AlphaFoldDB" id="A0A2B7X9Z3"/>
<keyword evidence="2" id="KW-0808">Transferase</keyword>
<evidence type="ECO:0000313" key="3">
    <source>
        <dbReference type="Proteomes" id="UP000223968"/>
    </source>
</evidence>
<dbReference type="InterPro" id="IPR000719">
    <property type="entry name" value="Prot_kinase_dom"/>
</dbReference>
<keyword evidence="3" id="KW-1185">Reference proteome</keyword>
<gene>
    <name evidence="2" type="ORF">AJ79_06736</name>
</gene>
<keyword evidence="2" id="KW-0418">Kinase</keyword>
<dbReference type="GO" id="GO:0004674">
    <property type="term" value="F:protein serine/threonine kinase activity"/>
    <property type="evidence" value="ECO:0007669"/>
    <property type="project" value="UniProtKB-KW"/>
</dbReference>
<dbReference type="GO" id="GO:0005524">
    <property type="term" value="F:ATP binding"/>
    <property type="evidence" value="ECO:0007669"/>
    <property type="project" value="InterPro"/>
</dbReference>
<proteinExistence type="predicted"/>
<comment type="caution">
    <text evidence="2">The sequence shown here is derived from an EMBL/GenBank/DDBJ whole genome shotgun (WGS) entry which is preliminary data.</text>
</comment>
<name>A0A2B7X9Z3_9EURO</name>
<dbReference type="Pfam" id="PF00069">
    <property type="entry name" value="Pkinase"/>
    <property type="match status" value="1"/>
</dbReference>
<dbReference type="Proteomes" id="UP000223968">
    <property type="component" value="Unassembled WGS sequence"/>
</dbReference>
<dbReference type="InterPro" id="IPR053235">
    <property type="entry name" value="Ser_Thr_kinase"/>
</dbReference>
<dbReference type="SMART" id="SM00220">
    <property type="entry name" value="S_TKc"/>
    <property type="match status" value="1"/>
</dbReference>
<keyword evidence="2" id="KW-0723">Serine/threonine-protein kinase</keyword>
<dbReference type="STRING" id="1447875.A0A2B7X9Z3"/>
<evidence type="ECO:0000313" key="2">
    <source>
        <dbReference type="EMBL" id="PGH05719.1"/>
    </source>
</evidence>
<dbReference type="GO" id="GO:0005737">
    <property type="term" value="C:cytoplasm"/>
    <property type="evidence" value="ECO:0007669"/>
    <property type="project" value="TreeGrafter"/>
</dbReference>
<reference evidence="2 3" key="1">
    <citation type="submission" date="2017-10" db="EMBL/GenBank/DDBJ databases">
        <title>Comparative genomics in systemic dimorphic fungi from Ajellomycetaceae.</title>
        <authorList>
            <person name="Munoz J.F."/>
            <person name="Mcewen J.G."/>
            <person name="Clay O.K."/>
            <person name="Cuomo C.A."/>
        </authorList>
    </citation>
    <scope>NUCLEOTIDE SEQUENCE [LARGE SCALE GENOMIC DNA]</scope>
    <source>
        <strain evidence="2 3">UAMH5409</strain>
    </source>
</reference>
<dbReference type="Gene3D" id="1.10.510.10">
    <property type="entry name" value="Transferase(Phosphotransferase) domain 1"/>
    <property type="match status" value="1"/>
</dbReference>
<dbReference type="EMBL" id="PDNB01000123">
    <property type="protein sequence ID" value="PGH05719.1"/>
    <property type="molecule type" value="Genomic_DNA"/>
</dbReference>
<sequence length="337" mass="37646">MTYSAFPLHIGQILSGKRCQYKLTDHLPSGWGVNNVFKAEILGETSGRALKWATIKTASPRMQATLKNELDEYLKPNVSSCQHIRPLLDIITTSGDEAIPENISKASATPHHFLPSQTRKKDLVLSEAILTGILRALVLFEFNGRVHTDLKAGNILINCPKPAMYEVMLGDLGSAMDNGFDDEPLGPPGLCAPEVFEGKGYYHGSDIWALGMTLLRQFNQNSFVYKLPPGSHYPETIMIAQLMRLYPNWVPQPVEGKICMDMPLQEIFAKASDVKLLLPIAPLEQQLEDMNAPKELKDMLRLLLSLELQKRSSASMILQSKEYIALKKAAKQYMTYV</sequence>
<protein>
    <submittedName>
        <fullName evidence="2">Serine/threonine protein kinase</fullName>
    </submittedName>
</protein>
<dbReference type="PROSITE" id="PS50011">
    <property type="entry name" value="PROTEIN_KINASE_DOM"/>
    <property type="match status" value="1"/>
</dbReference>
<dbReference type="SUPFAM" id="SSF56112">
    <property type="entry name" value="Protein kinase-like (PK-like)"/>
    <property type="match status" value="1"/>
</dbReference>
<evidence type="ECO:0000259" key="1">
    <source>
        <dbReference type="PROSITE" id="PS50011"/>
    </source>
</evidence>
<organism evidence="2 3">
    <name type="scientific">Helicocarpus griseus UAMH5409</name>
    <dbReference type="NCBI Taxonomy" id="1447875"/>
    <lineage>
        <taxon>Eukaryota</taxon>
        <taxon>Fungi</taxon>
        <taxon>Dikarya</taxon>
        <taxon>Ascomycota</taxon>
        <taxon>Pezizomycotina</taxon>
        <taxon>Eurotiomycetes</taxon>
        <taxon>Eurotiomycetidae</taxon>
        <taxon>Onygenales</taxon>
        <taxon>Ajellomycetaceae</taxon>
        <taxon>Helicocarpus</taxon>
    </lineage>
</organism>
<feature type="domain" description="Protein kinase" evidence="1">
    <location>
        <begin position="21"/>
        <end position="324"/>
    </location>
</feature>
<dbReference type="InterPro" id="IPR011009">
    <property type="entry name" value="Kinase-like_dom_sf"/>
</dbReference>
<dbReference type="OrthoDB" id="5979581at2759"/>
<accession>A0A2B7X9Z3</accession>
<dbReference type="PANTHER" id="PTHR24361">
    <property type="entry name" value="MITOGEN-ACTIVATED KINASE KINASE KINASE"/>
    <property type="match status" value="1"/>
</dbReference>